<gene>
    <name evidence="6" type="ORF">BO70DRAFT_307071</name>
</gene>
<dbReference type="RefSeq" id="XP_025403250.1">
    <property type="nucleotide sequence ID" value="XM_025540060.1"/>
</dbReference>
<reference evidence="6 7" key="1">
    <citation type="submission" date="2016-12" db="EMBL/GenBank/DDBJ databases">
        <title>The genomes of Aspergillus section Nigri reveals drivers in fungal speciation.</title>
        <authorList>
            <consortium name="DOE Joint Genome Institute"/>
            <person name="Vesth T.C."/>
            <person name="Nybo J."/>
            <person name="Theobald S."/>
            <person name="Brandl J."/>
            <person name="Frisvad J.C."/>
            <person name="Nielsen K.F."/>
            <person name="Lyhne E.K."/>
            <person name="Kogle M.E."/>
            <person name="Kuo A."/>
            <person name="Riley R."/>
            <person name="Clum A."/>
            <person name="Nolan M."/>
            <person name="Lipzen A."/>
            <person name="Salamov A."/>
            <person name="Henrissat B."/>
            <person name="Wiebenga A."/>
            <person name="De Vries R.P."/>
            <person name="Grigoriev I.V."/>
            <person name="Mortensen U.H."/>
            <person name="Andersen M.R."/>
            <person name="Baker S.E."/>
        </authorList>
    </citation>
    <scope>NUCLEOTIDE SEQUENCE [LARGE SCALE GENOMIC DNA]</scope>
    <source>
        <strain evidence="6 7">CBS 117.55</strain>
    </source>
</reference>
<dbReference type="GeneID" id="37062297"/>
<sequence>MEPLTTAPDTTTFVPIAEHQSRTPSSFYSGPAVLHYHQQNCSLVVLERDLAAVPALAALRDTATTPATANGHTTDDAEETEVVIPGVSVWVTSDKFLLYNPTTPSPSGLSIPYPSISLHAIQRLHLPNTESQVQGLYMQIATPTPNPASIMSDDEEESLTLTLVPPPASSPSPSNSATSSDLDSSTPAELRETPTQTLYAAVSACSNLHPDPVEDGDDDEEGDNLFQSGLVTMGDGAGGLPPPVEGSGGWITAENMHEFFDEEGNWIGGGEEPSLGLNLGLGPGAGTVRAREDEDENEMDVEGGEEGVDGQGEGGETKWRRTD</sequence>
<protein>
    <recommendedName>
        <fullName evidence="8">Regulator of volume decrease after cellular swelling-domain-containing protein</fullName>
    </recommendedName>
</protein>
<dbReference type="GO" id="GO:0000387">
    <property type="term" value="P:spliceosomal snRNP assembly"/>
    <property type="evidence" value="ECO:0007669"/>
    <property type="project" value="TreeGrafter"/>
</dbReference>
<name>A0A317WZU3_9EURO</name>
<feature type="region of interest" description="Disordered" evidence="5">
    <location>
        <begin position="207"/>
        <end position="227"/>
    </location>
</feature>
<dbReference type="GO" id="GO:0005681">
    <property type="term" value="C:spliceosomal complex"/>
    <property type="evidence" value="ECO:0007669"/>
    <property type="project" value="TreeGrafter"/>
</dbReference>
<feature type="compositionally biased region" description="Acidic residues" evidence="5">
    <location>
        <begin position="293"/>
        <end position="308"/>
    </location>
</feature>
<evidence type="ECO:0000256" key="3">
    <source>
        <dbReference type="ARBA" id="ARBA00022490"/>
    </source>
</evidence>
<feature type="compositionally biased region" description="Low complexity" evidence="5">
    <location>
        <begin position="171"/>
        <end position="187"/>
    </location>
</feature>
<dbReference type="GO" id="GO:0045292">
    <property type="term" value="P:mRNA cis splicing, via spliceosome"/>
    <property type="evidence" value="ECO:0007669"/>
    <property type="project" value="TreeGrafter"/>
</dbReference>
<evidence type="ECO:0000256" key="5">
    <source>
        <dbReference type="SAM" id="MobiDB-lite"/>
    </source>
</evidence>
<dbReference type="AlphaFoldDB" id="A0A317WZU3"/>
<evidence type="ECO:0000256" key="2">
    <source>
        <dbReference type="ARBA" id="ARBA00004496"/>
    </source>
</evidence>
<dbReference type="Proteomes" id="UP000247233">
    <property type="component" value="Unassembled WGS sequence"/>
</dbReference>
<feature type="non-terminal residue" evidence="6">
    <location>
        <position position="323"/>
    </location>
</feature>
<evidence type="ECO:0000313" key="7">
    <source>
        <dbReference type="Proteomes" id="UP000247233"/>
    </source>
</evidence>
<feature type="region of interest" description="Disordered" evidence="5">
    <location>
        <begin position="144"/>
        <end position="192"/>
    </location>
</feature>
<dbReference type="InterPro" id="IPR039924">
    <property type="entry name" value="ICln/Lot5/Saf5"/>
</dbReference>
<dbReference type="Gene3D" id="2.30.29.30">
    <property type="entry name" value="Pleckstrin-homology domain (PH domain)/Phosphotyrosine-binding domain (PTB)"/>
    <property type="match status" value="1"/>
</dbReference>
<dbReference type="GO" id="GO:0005829">
    <property type="term" value="C:cytosol"/>
    <property type="evidence" value="ECO:0007669"/>
    <property type="project" value="TreeGrafter"/>
</dbReference>
<feature type="region of interest" description="Disordered" evidence="5">
    <location>
        <begin position="269"/>
        <end position="323"/>
    </location>
</feature>
<dbReference type="VEuPathDB" id="FungiDB:BO70DRAFT_307071"/>
<dbReference type="OrthoDB" id="19714at2759"/>
<accession>A0A317WZU3</accession>
<organism evidence="6 7">
    <name type="scientific">Aspergillus heteromorphus CBS 117.55</name>
    <dbReference type="NCBI Taxonomy" id="1448321"/>
    <lineage>
        <taxon>Eukaryota</taxon>
        <taxon>Fungi</taxon>
        <taxon>Dikarya</taxon>
        <taxon>Ascomycota</taxon>
        <taxon>Pezizomycotina</taxon>
        <taxon>Eurotiomycetes</taxon>
        <taxon>Eurotiomycetidae</taxon>
        <taxon>Eurotiales</taxon>
        <taxon>Aspergillaceae</taxon>
        <taxon>Aspergillus</taxon>
        <taxon>Aspergillus subgen. Circumdati</taxon>
    </lineage>
</organism>
<keyword evidence="3" id="KW-0963">Cytoplasm</keyword>
<dbReference type="PANTHER" id="PTHR21399">
    <property type="entry name" value="CHLORIDE CONDUCTANCE REGULATORY PROTEIN ICLN"/>
    <property type="match status" value="1"/>
</dbReference>
<comment type="caution">
    <text evidence="6">The sequence shown here is derived from an EMBL/GenBank/DDBJ whole genome shotgun (WGS) entry which is preliminary data.</text>
</comment>
<proteinExistence type="predicted"/>
<keyword evidence="4" id="KW-0539">Nucleus</keyword>
<keyword evidence="7" id="KW-1185">Reference proteome</keyword>
<dbReference type="PANTHER" id="PTHR21399:SF0">
    <property type="entry name" value="METHYLOSOME SUBUNIT PICLN"/>
    <property type="match status" value="1"/>
</dbReference>
<evidence type="ECO:0008006" key="8">
    <source>
        <dbReference type="Google" id="ProtNLM"/>
    </source>
</evidence>
<dbReference type="InterPro" id="IPR011993">
    <property type="entry name" value="PH-like_dom_sf"/>
</dbReference>
<feature type="compositionally biased region" description="Acidic residues" evidence="5">
    <location>
        <begin position="213"/>
        <end position="223"/>
    </location>
</feature>
<comment type="subcellular location">
    <subcellularLocation>
        <location evidence="2">Cytoplasm</location>
    </subcellularLocation>
    <subcellularLocation>
        <location evidence="1">Nucleus</location>
    </subcellularLocation>
</comment>
<evidence type="ECO:0000256" key="4">
    <source>
        <dbReference type="ARBA" id="ARBA00023242"/>
    </source>
</evidence>
<evidence type="ECO:0000313" key="6">
    <source>
        <dbReference type="EMBL" id="PWY90807.1"/>
    </source>
</evidence>
<dbReference type="Pfam" id="PF03517">
    <property type="entry name" value="Voldacs"/>
    <property type="match status" value="1"/>
</dbReference>
<evidence type="ECO:0000256" key="1">
    <source>
        <dbReference type="ARBA" id="ARBA00004123"/>
    </source>
</evidence>
<dbReference type="EMBL" id="MSFL01000002">
    <property type="protein sequence ID" value="PWY90807.1"/>
    <property type="molecule type" value="Genomic_DNA"/>
</dbReference>
<dbReference type="GO" id="GO:0034715">
    <property type="term" value="C:pICln-Sm protein complex"/>
    <property type="evidence" value="ECO:0007669"/>
    <property type="project" value="TreeGrafter"/>
</dbReference>